<comment type="similarity">
    <text evidence="1">Belongs to the peptidase C69 family. Secernin subfamily.</text>
</comment>
<dbReference type="GO" id="GO:0006508">
    <property type="term" value="P:proteolysis"/>
    <property type="evidence" value="ECO:0007669"/>
    <property type="project" value="InterPro"/>
</dbReference>
<feature type="chain" id="PRO_5030642867" description="Dipeptidase" evidence="2">
    <location>
        <begin position="30"/>
        <end position="590"/>
    </location>
</feature>
<evidence type="ECO:0000256" key="1">
    <source>
        <dbReference type="ARBA" id="ARBA00005705"/>
    </source>
</evidence>
<sequence>MSSTKASELMAVSLLLLAAALLATREVSAKCTAIGVGRNASFDGSVMLAHTDDAGDGTSDLRLVRVPSMDWPEGSKRPVYPVRNGYPRIVSASRGGEYAPRKNQVETEPLGFIPQVSHTYAYWDQDYGLMNEHQLAVAESTCGARTVAKPLGQDGGQALLDIGELSKIAMERCKTARCAIHLMGSLGVEHGFYAEAIREDSGEALILADALDELWVFHILPTPDGSSAVWAAQRVRDDHAVVIANDFVIQEMDLNDTDTFLFSDNMVDVAVAQGWHNSTTEETFNFFATFGFEKKKYDPVMGLYSGRRMWRVFSLINAEYSETADPYVGFTPSTCESYPFSLAPDEAISLEGLFAILSDHYEGTEFDLTRGLAAGPFGNPNRFEGHQKGTKRLPGGFERPISIYRGTFSFVTQSSSSLPDGVGVAWYGQDQPAGSVWVPVYASQTKVPAEFLWGKQSEFSRASTWWAFNFVNNWMQLGYNKMLGDVQDARAKAQAEIFSVHEKIVAVAKRVPVKSLASYILTRGSSKIITELTVSWWSLSEKLIAKFSNGLITTGEEPGMRVGQGYPNWWLKAVGYTAWPPGPGPAVVTA</sequence>
<dbReference type="PANTHER" id="PTHR12994">
    <property type="entry name" value="SECERNIN"/>
    <property type="match status" value="1"/>
</dbReference>
<dbReference type="Gene3D" id="3.60.60.10">
    <property type="entry name" value="Penicillin V Acylase, Chain A"/>
    <property type="match status" value="1"/>
</dbReference>
<evidence type="ECO:0008006" key="4">
    <source>
        <dbReference type="Google" id="ProtNLM"/>
    </source>
</evidence>
<dbReference type="InterPro" id="IPR005322">
    <property type="entry name" value="Peptidase_C69"/>
</dbReference>
<dbReference type="PANTHER" id="PTHR12994:SF17">
    <property type="entry name" value="LD30995P"/>
    <property type="match status" value="1"/>
</dbReference>
<dbReference type="AlphaFoldDB" id="A0A7S3FP98"/>
<dbReference type="GO" id="GO:0016805">
    <property type="term" value="F:dipeptidase activity"/>
    <property type="evidence" value="ECO:0007669"/>
    <property type="project" value="InterPro"/>
</dbReference>
<proteinExistence type="inferred from homology"/>
<dbReference type="Pfam" id="PF03577">
    <property type="entry name" value="Peptidase_C69"/>
    <property type="match status" value="1"/>
</dbReference>
<organism evidence="3">
    <name type="scientific">Chloropicon roscoffensis</name>
    <dbReference type="NCBI Taxonomy" id="1461544"/>
    <lineage>
        <taxon>Eukaryota</taxon>
        <taxon>Viridiplantae</taxon>
        <taxon>Chlorophyta</taxon>
        <taxon>Chloropicophyceae</taxon>
        <taxon>Chloropicales</taxon>
        <taxon>Chloropicaceae</taxon>
        <taxon>Chloropicon</taxon>
    </lineage>
</organism>
<name>A0A7S3FP98_9CHLO</name>
<keyword evidence="2" id="KW-0732">Signal</keyword>
<feature type="signal peptide" evidence="2">
    <location>
        <begin position="1"/>
        <end position="29"/>
    </location>
</feature>
<accession>A0A7S3FP98</accession>
<dbReference type="EMBL" id="HBHZ01007895">
    <property type="protein sequence ID" value="CAE0193035.1"/>
    <property type="molecule type" value="Transcribed_RNA"/>
</dbReference>
<reference evidence="3" key="1">
    <citation type="submission" date="2021-01" db="EMBL/GenBank/DDBJ databases">
        <authorList>
            <person name="Corre E."/>
            <person name="Pelletier E."/>
            <person name="Niang G."/>
            <person name="Scheremetjew M."/>
            <person name="Finn R."/>
            <person name="Kale V."/>
            <person name="Holt S."/>
            <person name="Cochrane G."/>
            <person name="Meng A."/>
            <person name="Brown T."/>
            <person name="Cohen L."/>
        </authorList>
    </citation>
    <scope>NUCLEOTIDE SEQUENCE</scope>
    <source>
        <strain evidence="3">RCC1871</strain>
    </source>
</reference>
<protein>
    <recommendedName>
        <fullName evidence="4">Dipeptidase</fullName>
    </recommendedName>
</protein>
<gene>
    <name evidence="3" type="ORF">CROS1456_LOCUS6125</name>
</gene>
<evidence type="ECO:0000313" key="3">
    <source>
        <dbReference type="EMBL" id="CAE0193035.1"/>
    </source>
</evidence>
<evidence type="ECO:0000256" key="2">
    <source>
        <dbReference type="SAM" id="SignalP"/>
    </source>
</evidence>
<dbReference type="GO" id="GO:0070004">
    <property type="term" value="F:cysteine-type exopeptidase activity"/>
    <property type="evidence" value="ECO:0007669"/>
    <property type="project" value="InterPro"/>
</dbReference>